<dbReference type="AlphaFoldDB" id="A0A0B7B3N3"/>
<dbReference type="EMBL" id="HACG01040577">
    <property type="protein sequence ID" value="CEK87442.1"/>
    <property type="molecule type" value="Transcribed_RNA"/>
</dbReference>
<proteinExistence type="predicted"/>
<organism evidence="1">
    <name type="scientific">Arion vulgaris</name>
    <dbReference type="NCBI Taxonomy" id="1028688"/>
    <lineage>
        <taxon>Eukaryota</taxon>
        <taxon>Metazoa</taxon>
        <taxon>Spiralia</taxon>
        <taxon>Lophotrochozoa</taxon>
        <taxon>Mollusca</taxon>
        <taxon>Gastropoda</taxon>
        <taxon>Heterobranchia</taxon>
        <taxon>Euthyneura</taxon>
        <taxon>Panpulmonata</taxon>
        <taxon>Eupulmonata</taxon>
        <taxon>Stylommatophora</taxon>
        <taxon>Helicina</taxon>
        <taxon>Arionoidea</taxon>
        <taxon>Arionidae</taxon>
        <taxon>Arion</taxon>
    </lineage>
</organism>
<gene>
    <name evidence="1" type="primary">ORF159235</name>
</gene>
<sequence>MPNIFPSLHVKRTKYLEHLVRTGRINEGWDRAQQEENILDSLTLWHRKMPPFKMILLTVDVCGAP</sequence>
<protein>
    <submittedName>
        <fullName evidence="1">Uncharacterized protein</fullName>
    </submittedName>
</protein>
<name>A0A0B7B3N3_9EUPU</name>
<accession>A0A0B7B3N3</accession>
<evidence type="ECO:0000313" key="1">
    <source>
        <dbReference type="EMBL" id="CEK87442.1"/>
    </source>
</evidence>
<reference evidence="1" key="1">
    <citation type="submission" date="2014-12" db="EMBL/GenBank/DDBJ databases">
        <title>Insight into the proteome of Arion vulgaris.</title>
        <authorList>
            <person name="Aradska J."/>
            <person name="Bulat T."/>
            <person name="Smidak R."/>
            <person name="Sarate P."/>
            <person name="Gangsoo J."/>
            <person name="Sialana F."/>
            <person name="Bilban M."/>
            <person name="Lubec G."/>
        </authorList>
    </citation>
    <scope>NUCLEOTIDE SEQUENCE</scope>
    <source>
        <tissue evidence="1">Skin</tissue>
    </source>
</reference>